<dbReference type="AlphaFoldDB" id="A0A084VCS5"/>
<dbReference type="OrthoDB" id="8183961at2759"/>
<dbReference type="Gene3D" id="3.40.50.1820">
    <property type="entry name" value="alpha/beta hydrolase"/>
    <property type="match status" value="3"/>
</dbReference>
<feature type="compositionally biased region" description="Polar residues" evidence="5">
    <location>
        <begin position="872"/>
        <end position="881"/>
    </location>
</feature>
<dbReference type="InterPro" id="IPR029058">
    <property type="entry name" value="AB_hydrolase_fold"/>
</dbReference>
<dbReference type="PRINTS" id="PR00821">
    <property type="entry name" value="TAGLIPASE"/>
</dbReference>
<dbReference type="GO" id="GO:0016042">
    <property type="term" value="P:lipid catabolic process"/>
    <property type="evidence" value="ECO:0007669"/>
    <property type="project" value="TreeGrafter"/>
</dbReference>
<evidence type="ECO:0000313" key="8">
    <source>
        <dbReference type="EnsemblMetazoa" id="ASIC002673-PA"/>
    </source>
</evidence>
<evidence type="ECO:0000256" key="2">
    <source>
        <dbReference type="ARBA" id="ARBA00010701"/>
    </source>
</evidence>
<dbReference type="EnsemblMetazoa" id="ASIC002673-RA">
    <property type="protein sequence ID" value="ASIC002673-PA"/>
    <property type="gene ID" value="ASIC002673"/>
</dbReference>
<comment type="subcellular location">
    <subcellularLocation>
        <location evidence="1">Secreted</location>
    </subcellularLocation>
</comment>
<reference evidence="7 9" key="1">
    <citation type="journal article" date="2014" name="BMC Genomics">
        <title>Genome sequence of Anopheles sinensis provides insight into genetics basis of mosquito competence for malaria parasites.</title>
        <authorList>
            <person name="Zhou D."/>
            <person name="Zhang D."/>
            <person name="Ding G."/>
            <person name="Shi L."/>
            <person name="Hou Q."/>
            <person name="Ye Y."/>
            <person name="Xu Y."/>
            <person name="Zhou H."/>
            <person name="Xiong C."/>
            <person name="Li S."/>
            <person name="Yu J."/>
            <person name="Hong S."/>
            <person name="Yu X."/>
            <person name="Zou P."/>
            <person name="Chen C."/>
            <person name="Chang X."/>
            <person name="Wang W."/>
            <person name="Lv Y."/>
            <person name="Sun Y."/>
            <person name="Ma L."/>
            <person name="Shen B."/>
            <person name="Zhu C."/>
        </authorList>
    </citation>
    <scope>NUCLEOTIDE SEQUENCE [LARGE SCALE GENOMIC DNA]</scope>
</reference>
<dbReference type="Pfam" id="PF00151">
    <property type="entry name" value="Lipase"/>
    <property type="match status" value="3"/>
</dbReference>
<organism evidence="8 9">
    <name type="scientific">Anopheles sinensis</name>
    <name type="common">Mosquito</name>
    <dbReference type="NCBI Taxonomy" id="74873"/>
    <lineage>
        <taxon>Eukaryota</taxon>
        <taxon>Metazoa</taxon>
        <taxon>Ecdysozoa</taxon>
        <taxon>Arthropoda</taxon>
        <taxon>Hexapoda</taxon>
        <taxon>Insecta</taxon>
        <taxon>Pterygota</taxon>
        <taxon>Neoptera</taxon>
        <taxon>Endopterygota</taxon>
        <taxon>Diptera</taxon>
        <taxon>Nematocera</taxon>
        <taxon>Culicoidea</taxon>
        <taxon>Culicidae</taxon>
        <taxon>Anophelinae</taxon>
        <taxon>Anopheles</taxon>
    </lineage>
</organism>
<dbReference type="InterPro" id="IPR033906">
    <property type="entry name" value="Lipase_N"/>
</dbReference>
<dbReference type="GO" id="GO:0016298">
    <property type="term" value="F:lipase activity"/>
    <property type="evidence" value="ECO:0007669"/>
    <property type="project" value="InterPro"/>
</dbReference>
<feature type="domain" description="Lipase" evidence="6">
    <location>
        <begin position="61"/>
        <end position="291"/>
    </location>
</feature>
<dbReference type="GO" id="GO:0017171">
    <property type="term" value="F:serine hydrolase activity"/>
    <property type="evidence" value="ECO:0007669"/>
    <property type="project" value="TreeGrafter"/>
</dbReference>
<dbReference type="GO" id="GO:0005615">
    <property type="term" value="C:extracellular space"/>
    <property type="evidence" value="ECO:0007669"/>
    <property type="project" value="TreeGrafter"/>
</dbReference>
<dbReference type="EMBL" id="ATLV01010846">
    <property type="status" value="NOT_ANNOTATED_CDS"/>
    <property type="molecule type" value="Genomic_DNA"/>
</dbReference>
<proteinExistence type="inferred from homology"/>
<dbReference type="InterPro" id="IPR000734">
    <property type="entry name" value="TAG_lipase"/>
</dbReference>
<dbReference type="InterPro" id="IPR013818">
    <property type="entry name" value="Lipase"/>
</dbReference>
<dbReference type="PANTHER" id="PTHR11610">
    <property type="entry name" value="LIPASE"/>
    <property type="match status" value="1"/>
</dbReference>
<gene>
    <name evidence="7" type="ORF">ZHAS_00002673</name>
</gene>
<keyword evidence="3" id="KW-0964">Secreted</keyword>
<accession>A0A084VCS5</accession>
<reference evidence="8" key="2">
    <citation type="submission" date="2020-05" db="UniProtKB">
        <authorList>
            <consortium name="EnsemblMetazoa"/>
        </authorList>
    </citation>
    <scope>IDENTIFICATION</scope>
</reference>
<feature type="domain" description="Lipase" evidence="6">
    <location>
        <begin position="358"/>
        <end position="545"/>
    </location>
</feature>
<dbReference type="OMA" id="CRGDYNF"/>
<evidence type="ECO:0000259" key="6">
    <source>
        <dbReference type="Pfam" id="PF00151"/>
    </source>
</evidence>
<keyword evidence="9" id="KW-1185">Reference proteome</keyword>
<dbReference type="EMBL" id="KE524620">
    <property type="protein sequence ID" value="KFB35769.1"/>
    <property type="molecule type" value="Genomic_DNA"/>
</dbReference>
<evidence type="ECO:0000256" key="5">
    <source>
        <dbReference type="SAM" id="MobiDB-lite"/>
    </source>
</evidence>
<dbReference type="VEuPathDB" id="VectorBase:ASIS011632"/>
<dbReference type="CDD" id="cd00707">
    <property type="entry name" value="Pancreat_lipase_like"/>
    <property type="match status" value="1"/>
</dbReference>
<feature type="region of interest" description="Disordered" evidence="5">
    <location>
        <begin position="872"/>
        <end position="894"/>
    </location>
</feature>
<evidence type="ECO:0000256" key="3">
    <source>
        <dbReference type="ARBA" id="ARBA00022525"/>
    </source>
</evidence>
<protein>
    <recommendedName>
        <fullName evidence="6">Lipase domain-containing protein</fullName>
    </recommendedName>
</protein>
<dbReference type="VEuPathDB" id="VectorBase:ASIC002673"/>
<dbReference type="EMBL" id="ATLV01010847">
    <property type="status" value="NOT_ANNOTATED_CDS"/>
    <property type="molecule type" value="Genomic_DNA"/>
</dbReference>
<dbReference type="STRING" id="74873.A0A084VCS5"/>
<evidence type="ECO:0000313" key="7">
    <source>
        <dbReference type="EMBL" id="KFB35769.1"/>
    </source>
</evidence>
<dbReference type="SUPFAM" id="SSF53474">
    <property type="entry name" value="alpha/beta-Hydrolases"/>
    <property type="match status" value="3"/>
</dbReference>
<dbReference type="Proteomes" id="UP000030765">
    <property type="component" value="Unassembled WGS sequence"/>
</dbReference>
<name>A0A084VCS5_ANOSI</name>
<dbReference type="VEuPathDB" id="VectorBase:ASIS016109"/>
<feature type="domain" description="Lipase" evidence="6">
    <location>
        <begin position="665"/>
        <end position="902"/>
    </location>
</feature>
<sequence length="911" mass="100209">MVLLANLVLGSLLISGGVMIYAQAQHLLAQALYLGDPDSFNTTRDDCVWKRGNGQDVCPDEDISIILYTSGIVKDRFKFDHRLRDWLNNTEWDHTKENIILIHGYAGGDDTLPIAVLRDAYINHGGYNVFLVDWGALCQPPCYVAAVYNIRPVATCLAQSLMQLRDLGLPVERTTCVGHSLGAHICGLMANYLNFRMERIIALDPARPLIKPGGVNRLDQGDAKYVQVIHTNAGHYGEGGRVGHIDFCVNGGRRQPYCGNSTNVNLCSHIWAICYLAQSLYEGHEPMAEPCSRRCPSNAVLPGIREGRRRRFGYAMGYAIPMGLKTPPNAAGSYCIKDNYPPFCPSTPSMLGDQRSYLRKPETNVFIVDWGKLARLPCYPTAAFNTKQAGECTATFLIGLQANHPEFSTRDLHAIGFSLGAHVLSFTSNALEKSIGFKFRRITGLDPALPFFATARAHWKLDQGDADFVDVIHTNAGVYGKIETCGHVDFYMNGGQNQPGCENHPNPMACSHHRAPDYYAESIRSLTGFWGWSCQSYIYYLLGFCPQNNIQVVAGEDCQPGTEGMFLITTNPASPFAIGRCDIDQWGKLDGSFNNVDQFPTPYSQDPNPADDDEWPYFNHVGTKQLTKEHIKKILDQDKSTVNSPISFRFVNDPATPLALNNSYDPTLPTKFVIHGWKNSISSPVSQNIKNNYLKREDMNVIVVDWAPLASDSLYFRSASATRDVGGHVGGLIDRLVTDRATDLSNVHIIGHSLGAHTSGFAGSFVRSGKVARVTGLDPALPGFTDQQPDKLLDPSDAQFVDVIHTCAGMLGHDKNLGHVDFWPNGGRVQQPGCGILEDIVGACSHGRSYEYYAESVLRPTAFKAYPCQSTNDTNCRSQSAVPMGDATPNTARGNLFLETNAEPEYGKGLL</sequence>
<evidence type="ECO:0000313" key="9">
    <source>
        <dbReference type="Proteomes" id="UP000030765"/>
    </source>
</evidence>
<evidence type="ECO:0000256" key="4">
    <source>
        <dbReference type="RuleBase" id="RU004262"/>
    </source>
</evidence>
<evidence type="ECO:0000256" key="1">
    <source>
        <dbReference type="ARBA" id="ARBA00004613"/>
    </source>
</evidence>
<dbReference type="PANTHER" id="PTHR11610:SF173">
    <property type="entry name" value="LIPASE DOMAIN-CONTAINING PROTEIN-RELATED"/>
    <property type="match status" value="1"/>
</dbReference>
<comment type="similarity">
    <text evidence="2 4">Belongs to the AB hydrolase superfamily. Lipase family.</text>
</comment>
<dbReference type="VEuPathDB" id="VectorBase:ASIS007168"/>